<dbReference type="Proteomes" id="UP000015105">
    <property type="component" value="Chromosome 6D"/>
</dbReference>
<keyword evidence="2" id="KW-1185">Reference proteome</keyword>
<sequence>MERCWLATTHLTQLVAAAGKKKGKGDGVAVGLARHGCRLVLVGDEGALAATVEEARRSAAAVKFRGMEADIKFVLDDYREDIGKMSVLSKEELVQVLRRHGSSSFRGVTLHKCGKWEATPPSCAIARGFTGSEDGKGHDIRGSAGGGLSNVFLRRSFQVLKVALFF</sequence>
<dbReference type="STRING" id="200361.A0A453Q553"/>
<name>A0A453Q553_AEGTS</name>
<dbReference type="AlphaFoldDB" id="A0A453Q553"/>
<reference evidence="1" key="3">
    <citation type="journal article" date="2017" name="Nature">
        <title>Genome sequence of the progenitor of the wheat D genome Aegilops tauschii.</title>
        <authorList>
            <person name="Luo M.C."/>
            <person name="Gu Y.Q."/>
            <person name="Puiu D."/>
            <person name="Wang H."/>
            <person name="Twardziok S.O."/>
            <person name="Deal K.R."/>
            <person name="Huo N."/>
            <person name="Zhu T."/>
            <person name="Wang L."/>
            <person name="Wang Y."/>
            <person name="McGuire P.E."/>
            <person name="Liu S."/>
            <person name="Long H."/>
            <person name="Ramasamy R.K."/>
            <person name="Rodriguez J.C."/>
            <person name="Van S.L."/>
            <person name="Yuan L."/>
            <person name="Wang Z."/>
            <person name="Xia Z."/>
            <person name="Xiao L."/>
            <person name="Anderson O.D."/>
            <person name="Ouyang S."/>
            <person name="Liang Y."/>
            <person name="Zimin A.V."/>
            <person name="Pertea G."/>
            <person name="Qi P."/>
            <person name="Bennetzen J.L."/>
            <person name="Dai X."/>
            <person name="Dawson M.W."/>
            <person name="Muller H.G."/>
            <person name="Kugler K."/>
            <person name="Rivarola-Duarte L."/>
            <person name="Spannagl M."/>
            <person name="Mayer K.F.X."/>
            <person name="Lu F.H."/>
            <person name="Bevan M.W."/>
            <person name="Leroy P."/>
            <person name="Li P."/>
            <person name="You F.M."/>
            <person name="Sun Q."/>
            <person name="Liu Z."/>
            <person name="Lyons E."/>
            <person name="Wicker T."/>
            <person name="Salzberg S.L."/>
            <person name="Devos K.M."/>
            <person name="Dvorak J."/>
        </authorList>
    </citation>
    <scope>NUCLEOTIDE SEQUENCE [LARGE SCALE GENOMIC DNA]</scope>
    <source>
        <strain evidence="1">cv. AL8/78</strain>
    </source>
</reference>
<protein>
    <submittedName>
        <fullName evidence="1">Uncharacterized protein</fullName>
    </submittedName>
</protein>
<reference evidence="2" key="1">
    <citation type="journal article" date="2014" name="Science">
        <title>Ancient hybridizations among the ancestral genomes of bread wheat.</title>
        <authorList>
            <consortium name="International Wheat Genome Sequencing Consortium,"/>
            <person name="Marcussen T."/>
            <person name="Sandve S.R."/>
            <person name="Heier L."/>
            <person name="Spannagl M."/>
            <person name="Pfeifer M."/>
            <person name="Jakobsen K.S."/>
            <person name="Wulff B.B."/>
            <person name="Steuernagel B."/>
            <person name="Mayer K.F."/>
            <person name="Olsen O.A."/>
        </authorList>
    </citation>
    <scope>NUCLEOTIDE SEQUENCE [LARGE SCALE GENOMIC DNA]</scope>
    <source>
        <strain evidence="2">cv. AL8/78</strain>
    </source>
</reference>
<dbReference type="PANTHER" id="PTHR32467:SF9">
    <property type="entry name" value="APETALA2-LIKE PROTEIN 4"/>
    <property type="match status" value="1"/>
</dbReference>
<organism evidence="1 2">
    <name type="scientific">Aegilops tauschii subsp. strangulata</name>
    <name type="common">Goatgrass</name>
    <dbReference type="NCBI Taxonomy" id="200361"/>
    <lineage>
        <taxon>Eukaryota</taxon>
        <taxon>Viridiplantae</taxon>
        <taxon>Streptophyta</taxon>
        <taxon>Embryophyta</taxon>
        <taxon>Tracheophyta</taxon>
        <taxon>Spermatophyta</taxon>
        <taxon>Magnoliopsida</taxon>
        <taxon>Liliopsida</taxon>
        <taxon>Poales</taxon>
        <taxon>Poaceae</taxon>
        <taxon>BOP clade</taxon>
        <taxon>Pooideae</taxon>
        <taxon>Triticodae</taxon>
        <taxon>Triticeae</taxon>
        <taxon>Triticinae</taxon>
        <taxon>Aegilops</taxon>
    </lineage>
</organism>
<reference evidence="1" key="4">
    <citation type="submission" date="2019-03" db="UniProtKB">
        <authorList>
            <consortium name="EnsemblPlants"/>
        </authorList>
    </citation>
    <scope>IDENTIFICATION</scope>
</reference>
<dbReference type="RefSeq" id="XP_020163774.1">
    <property type="nucleotide sequence ID" value="XM_020308185.4"/>
</dbReference>
<dbReference type="OrthoDB" id="207175at2759"/>
<evidence type="ECO:0000313" key="1">
    <source>
        <dbReference type="EnsemblPlants" id="AET6Gv20985900.1"/>
    </source>
</evidence>
<dbReference type="EnsemblPlants" id="AET6Gv20985900.1">
    <property type="protein sequence ID" value="AET6Gv20985900.1"/>
    <property type="gene ID" value="AET6Gv20985900"/>
</dbReference>
<proteinExistence type="predicted"/>
<evidence type="ECO:0000313" key="2">
    <source>
        <dbReference type="Proteomes" id="UP000015105"/>
    </source>
</evidence>
<dbReference type="Gramene" id="AET6Gv20985900.2">
    <property type="protein sequence ID" value="AET6Gv20985900.2"/>
    <property type="gene ID" value="AET6Gv20985900"/>
</dbReference>
<reference evidence="1" key="5">
    <citation type="journal article" date="2021" name="G3 (Bethesda)">
        <title>Aegilops tauschii genome assembly Aet v5.0 features greater sequence contiguity and improved annotation.</title>
        <authorList>
            <person name="Wang L."/>
            <person name="Zhu T."/>
            <person name="Rodriguez J.C."/>
            <person name="Deal K.R."/>
            <person name="Dubcovsky J."/>
            <person name="McGuire P.E."/>
            <person name="Lux T."/>
            <person name="Spannagl M."/>
            <person name="Mayer K.F.X."/>
            <person name="Baldrich P."/>
            <person name="Meyers B.C."/>
            <person name="Huo N."/>
            <person name="Gu Y.Q."/>
            <person name="Zhou H."/>
            <person name="Devos K.M."/>
            <person name="Bennetzen J.L."/>
            <person name="Unver T."/>
            <person name="Budak H."/>
            <person name="Gulick P.J."/>
            <person name="Galiba G."/>
            <person name="Kalapos B."/>
            <person name="Nelson D.R."/>
            <person name="Li P."/>
            <person name="You F.M."/>
            <person name="Luo M.C."/>
            <person name="Dvorak J."/>
        </authorList>
    </citation>
    <scope>NUCLEOTIDE SEQUENCE [LARGE SCALE GENOMIC DNA]</scope>
    <source>
        <strain evidence="1">cv. AL8/78</strain>
    </source>
</reference>
<reference evidence="2" key="2">
    <citation type="journal article" date="2017" name="Nat. Plants">
        <title>The Aegilops tauschii genome reveals multiple impacts of transposons.</title>
        <authorList>
            <person name="Zhao G."/>
            <person name="Zou C."/>
            <person name="Li K."/>
            <person name="Wang K."/>
            <person name="Li T."/>
            <person name="Gao L."/>
            <person name="Zhang X."/>
            <person name="Wang H."/>
            <person name="Yang Z."/>
            <person name="Liu X."/>
            <person name="Jiang W."/>
            <person name="Mao L."/>
            <person name="Kong X."/>
            <person name="Jiao Y."/>
            <person name="Jia J."/>
        </authorList>
    </citation>
    <scope>NUCLEOTIDE SEQUENCE [LARGE SCALE GENOMIC DNA]</scope>
    <source>
        <strain evidence="2">cv. AL8/78</strain>
    </source>
</reference>
<dbReference type="GeneID" id="109749207"/>
<dbReference type="Gramene" id="AET6Gv20985900.1">
    <property type="protein sequence ID" value="AET6Gv20985900.1"/>
    <property type="gene ID" value="AET6Gv20985900"/>
</dbReference>
<dbReference type="EnsemblPlants" id="AET6Gv20985900.2">
    <property type="protein sequence ID" value="AET6Gv20985900.2"/>
    <property type="gene ID" value="AET6Gv20985900"/>
</dbReference>
<accession>A0A453Q553</accession>
<dbReference type="PANTHER" id="PTHR32467">
    <property type="entry name" value="AP2-LIKE ETHYLENE-RESPONSIVE TRANSCRIPTION FACTOR"/>
    <property type="match status" value="1"/>
</dbReference>
<dbReference type="KEGG" id="ats:109749207"/>